<evidence type="ECO:0000313" key="6">
    <source>
        <dbReference type="Proteomes" id="UP000186851"/>
    </source>
</evidence>
<keyword evidence="2 3" id="KW-0067">ATP-binding</keyword>
<name>A0AAF0ICT0_ODILC</name>
<sequence>MLKVVKKSGVIEEYDPKKVYNTIIRAGGSVEIAKQITEEVSKKAYDGIHTSEILKIIKSSLRKMHIGLNARYDLKNALYRLGPTGFPFENFISALINFQGYTTKIRQFIKGRCVVHEIDVIGELNTGGDVKRIMIEAKFRNEDEGYVGLKEAMYTYARFLDISEGSLRGLCDRFDEAWLVCNGKASDEAVQYSSCRGVKLITWNYPPNESLRDMIHKFNAYPITVLTTLSRDLLSRLIDSNIILVKDLKQFKVEDFSKRFKIKKSSAAKIMQEVDATLSF</sequence>
<evidence type="ECO:0000256" key="3">
    <source>
        <dbReference type="PROSITE-ProRule" id="PRU00492"/>
    </source>
</evidence>
<keyword evidence="1 3" id="KW-0547">Nucleotide-binding</keyword>
<proteinExistence type="predicted"/>
<dbReference type="InterPro" id="IPR005144">
    <property type="entry name" value="ATP-cone_dom"/>
</dbReference>
<reference evidence="5" key="1">
    <citation type="journal article" date="2017" name="Nature">
        <title>Asgard archaea illuminate the origin of eukaryotic cellular complexity.</title>
        <authorList>
            <person name="Zaremba-Niedzwiedzka K."/>
            <person name="Caceres E.F."/>
            <person name="Saw J.H."/>
            <person name="Backstrom D."/>
            <person name="Juzokaite L."/>
            <person name="Vancaester E."/>
            <person name="Seitz K.W."/>
            <person name="Anantharaman K."/>
            <person name="Starnawski P."/>
            <person name="Kjeldsen K.U."/>
            <person name="Scott M.B."/>
            <person name="Nunoura T."/>
            <person name="Banfield J.F."/>
            <person name="Schramm A."/>
            <person name="Baker B.J."/>
            <person name="Spang A."/>
            <person name="Ettema T.J.G."/>
        </authorList>
    </citation>
    <scope>NUCLEOTIDE SEQUENCE</scope>
    <source>
        <strain evidence="5">LCB_4</strain>
    </source>
</reference>
<accession>A0AAF0ICT0</accession>
<dbReference type="SUPFAM" id="SSF52980">
    <property type="entry name" value="Restriction endonuclease-like"/>
    <property type="match status" value="1"/>
</dbReference>
<dbReference type="InterPro" id="IPR011856">
    <property type="entry name" value="tRNA_endonuc-like_dom_sf"/>
</dbReference>
<dbReference type="GO" id="GO:0005524">
    <property type="term" value="F:ATP binding"/>
    <property type="evidence" value="ECO:0007669"/>
    <property type="project" value="UniProtKB-UniRule"/>
</dbReference>
<dbReference type="Pfam" id="PF03477">
    <property type="entry name" value="ATP-cone"/>
    <property type="match status" value="1"/>
</dbReference>
<dbReference type="InterPro" id="IPR054374">
    <property type="entry name" value="AF1548-like_C"/>
</dbReference>
<evidence type="ECO:0000256" key="2">
    <source>
        <dbReference type="ARBA" id="ARBA00022840"/>
    </source>
</evidence>
<protein>
    <submittedName>
        <fullName evidence="5">ATP cone domain-containing protein</fullName>
    </submittedName>
</protein>
<reference evidence="5" key="2">
    <citation type="journal article" date="2022" name="Nat. Microbiol.">
        <title>A closed Candidatus Odinarchaeum chromosome exposes Asgard archaeal viruses.</title>
        <authorList>
            <person name="Tamarit D."/>
            <person name="Caceres E.F."/>
            <person name="Krupovic M."/>
            <person name="Nijland R."/>
            <person name="Eme L."/>
            <person name="Robinson N.P."/>
            <person name="Ettema T.J.G."/>
        </authorList>
    </citation>
    <scope>NUCLEOTIDE SEQUENCE</scope>
    <source>
        <strain evidence="5">LCB_4</strain>
    </source>
</reference>
<feature type="domain" description="ATP-cone" evidence="4">
    <location>
        <begin position="2"/>
        <end position="87"/>
    </location>
</feature>
<gene>
    <name evidence="5" type="ORF">OdinLCB4_001670</name>
</gene>
<dbReference type="KEGG" id="oyw:OdinLCB4_001670"/>
<dbReference type="InterPro" id="IPR011335">
    <property type="entry name" value="Restrct_endonuc-II-like"/>
</dbReference>
<evidence type="ECO:0000313" key="5">
    <source>
        <dbReference type="EMBL" id="WEU40662.1"/>
    </source>
</evidence>
<dbReference type="Pfam" id="PF22357">
    <property type="entry name" value="AF1548-like_C"/>
    <property type="match status" value="1"/>
</dbReference>
<dbReference type="AlphaFoldDB" id="A0AAF0ICT0"/>
<evidence type="ECO:0000259" key="4">
    <source>
        <dbReference type="PROSITE" id="PS51161"/>
    </source>
</evidence>
<evidence type="ECO:0000256" key="1">
    <source>
        <dbReference type="ARBA" id="ARBA00022741"/>
    </source>
</evidence>
<dbReference type="Gene3D" id="3.40.1350.10">
    <property type="match status" value="1"/>
</dbReference>
<dbReference type="GO" id="GO:0003676">
    <property type="term" value="F:nucleic acid binding"/>
    <property type="evidence" value="ECO:0007669"/>
    <property type="project" value="InterPro"/>
</dbReference>
<organism evidence="5 6">
    <name type="scientific">Odinarchaeota yellowstonii (strain LCB_4)</name>
    <dbReference type="NCBI Taxonomy" id="1841599"/>
    <lineage>
        <taxon>Archaea</taxon>
        <taxon>Promethearchaeati</taxon>
        <taxon>Candidatus Odinarchaeota</taxon>
        <taxon>Candidatus Odinarchaeia</taxon>
        <taxon>Candidatus Odinarchaeales</taxon>
        <taxon>Candidatus Odinarchaeaceae</taxon>
        <taxon>Candidatus Odinarchaeum</taxon>
    </lineage>
</organism>
<dbReference type="Proteomes" id="UP000186851">
    <property type="component" value="Chromosome"/>
</dbReference>
<dbReference type="PROSITE" id="PS51161">
    <property type="entry name" value="ATP_CONE"/>
    <property type="match status" value="1"/>
</dbReference>
<dbReference type="EMBL" id="CP091871">
    <property type="protein sequence ID" value="WEU40662.1"/>
    <property type="molecule type" value="Genomic_DNA"/>
</dbReference>